<evidence type="ECO:0000256" key="17">
    <source>
        <dbReference type="ARBA" id="ARBA00048341"/>
    </source>
</evidence>
<comment type="catalytic activity">
    <reaction evidence="1">
        <text>10-formyldihydrofolate + 5-amino-1-(5-phospho-beta-D-ribosyl)imidazole-4-carboxamide = 5-formamido-1-(5-phospho-D-ribosyl)imidazole-4-carboxamide + 7,8-dihydrofolate</text>
        <dbReference type="Rhea" id="RHEA:59144"/>
        <dbReference type="ChEBI" id="CHEBI:57451"/>
        <dbReference type="ChEBI" id="CHEBI:57452"/>
        <dbReference type="ChEBI" id="CHEBI:58467"/>
        <dbReference type="ChEBI" id="CHEBI:58475"/>
    </reaction>
    <physiologicalReaction direction="left-to-right" evidence="1">
        <dbReference type="Rhea" id="RHEA:59145"/>
    </physiologicalReaction>
</comment>
<evidence type="ECO:0000256" key="16">
    <source>
        <dbReference type="ARBA" id="ARBA00047515"/>
    </source>
</evidence>
<comment type="subcellular location">
    <subcellularLocation>
        <location evidence="2">Cytoplasm</location>
        <location evidence="2">Cytosol</location>
    </subcellularLocation>
</comment>
<dbReference type="PANTHER" id="PTHR11692">
    <property type="entry name" value="BIFUNCTIONAL PURINE BIOSYNTHESIS PROTEIN PURH"/>
    <property type="match status" value="1"/>
</dbReference>
<dbReference type="FunFam" id="3.40.140.20:FF:000003">
    <property type="entry name" value="Bifunctional purine biosynthesis protein"/>
    <property type="match status" value="1"/>
</dbReference>
<comment type="catalytic activity">
    <reaction evidence="16">
        <text>(6R)-10-formyltetrahydrofolate + 5-amino-1-(5-phospho-beta-D-ribosyl)imidazole-4-carboxamide = 5-formamido-1-(5-phospho-D-ribosyl)imidazole-4-carboxamide + (6S)-5,6,7,8-tetrahydrofolate</text>
        <dbReference type="Rhea" id="RHEA:22192"/>
        <dbReference type="ChEBI" id="CHEBI:57453"/>
        <dbReference type="ChEBI" id="CHEBI:58467"/>
        <dbReference type="ChEBI" id="CHEBI:58475"/>
        <dbReference type="ChEBI" id="CHEBI:195366"/>
        <dbReference type="EC" id="2.1.2.3"/>
    </reaction>
    <physiologicalReaction direction="left-to-right" evidence="16">
        <dbReference type="Rhea" id="RHEA:22193"/>
    </physiologicalReaction>
</comment>
<keyword evidence="12" id="KW-0378">Hydrolase</keyword>
<evidence type="ECO:0000256" key="2">
    <source>
        <dbReference type="ARBA" id="ARBA00004514"/>
    </source>
</evidence>
<dbReference type="InterPro" id="IPR024051">
    <property type="entry name" value="AICAR_Tfase_dup_dom_sf"/>
</dbReference>
<dbReference type="PANTHER" id="PTHR11692:SF0">
    <property type="entry name" value="BIFUNCTIONAL PURINE BIOSYNTHESIS PROTEIN ATIC"/>
    <property type="match status" value="1"/>
</dbReference>
<dbReference type="EMBL" id="NNAY01000399">
    <property type="protein sequence ID" value="OXU28656.1"/>
    <property type="molecule type" value="Genomic_DNA"/>
</dbReference>
<dbReference type="STRING" id="543379.A0A232FCX1"/>
<comment type="caution">
    <text evidence="20">The sequence shown here is derived from an EMBL/GenBank/DDBJ whole genome shotgun (WGS) entry which is preliminary data.</text>
</comment>
<dbReference type="Proteomes" id="UP000215335">
    <property type="component" value="Unassembled WGS sequence"/>
</dbReference>
<evidence type="ECO:0000256" key="6">
    <source>
        <dbReference type="ARBA" id="ARBA00012253"/>
    </source>
</evidence>
<comment type="similarity">
    <text evidence="5">Belongs to the PurH family.</text>
</comment>
<dbReference type="FunFam" id="1.10.287.440:FF:000001">
    <property type="entry name" value="Bifunctional purine biosynthesis protein PURH"/>
    <property type="match status" value="1"/>
</dbReference>
<dbReference type="Gene3D" id="3.40.50.1380">
    <property type="entry name" value="Methylglyoxal synthase-like domain"/>
    <property type="match status" value="1"/>
</dbReference>
<evidence type="ECO:0000256" key="14">
    <source>
        <dbReference type="ARBA" id="ARBA00032307"/>
    </source>
</evidence>
<keyword evidence="13" id="KW-0511">Multifunctional enzyme</keyword>
<comment type="pathway">
    <text evidence="3">Purine metabolism; IMP biosynthesis via de novo pathway; IMP from 5-formamido-1-(5-phospho-D-ribosyl)imidazole-4-carboxamide: step 1/1.</text>
</comment>
<accession>A0A232FCX1</accession>
<keyword evidence="10" id="KW-0808">Transferase</keyword>
<sequence>MITHFVCIISALLSVSDKTNLLPFAKKLHEFGLTLVASGGTAKSLRDAGLPVKDVSDITGAPEMLGGRVKTLHPAVHGGILARLTESDKADLAKQNFEYIRIVVCNLYPFVNTISKPDVTIEDAVENVDIGGVTLLRAAAKNHSRVTVICDPNDYEKVISELQNSADKDTSLQTRQTLAVKAFTHTAQYDDAISDYFRRQYSANVSQLSLRYGMNPHQKPAQIFTTLDKLPLTVVNGSPGFINLCDALNGYQLVKELKAALGLPAATSFKHVSPAGAAVGIPLNEVHAKLCQVDDIADQLTPLATAYARARGADRMSSFGDFVALSDPCDLPTAKIISREVSDGIIAPGYTEEALAVLRKKKNGGYCVLQIDPSYEPSPIERKVLFGLTMEQRRNDAKINSSTFSNIVTKHKNLSEAGLRDLIVATIAVKYTQSNSVCYARDGQVIGIGAGQQSRIHCTRLAGDKADNWWLRQHPKVTGMKFKKGVKRAEISNAIDNYVNGTIGRDMEESAWAAMYEVVPEKLTQADKDDWAKQLDNVAISSDAFFPFRDNVDRARLSGVRYIGAPAGSTNDEAVIEACNEHGIVLAHTGIRLFHH</sequence>
<comment type="catalytic activity">
    <reaction evidence="17">
        <text>IMP + H2O = 5-formamido-1-(5-phospho-D-ribosyl)imidazole-4-carboxamide</text>
        <dbReference type="Rhea" id="RHEA:18445"/>
        <dbReference type="ChEBI" id="CHEBI:15377"/>
        <dbReference type="ChEBI" id="CHEBI:58053"/>
        <dbReference type="ChEBI" id="CHEBI:58467"/>
        <dbReference type="EC" id="3.5.4.10"/>
    </reaction>
    <physiologicalReaction direction="right-to-left" evidence="17">
        <dbReference type="Rhea" id="RHEA:18447"/>
    </physiologicalReaction>
</comment>
<dbReference type="EC" id="2.1.2.3" evidence="6"/>
<dbReference type="AlphaFoldDB" id="A0A232FCX1"/>
<dbReference type="SUPFAM" id="SSF53927">
    <property type="entry name" value="Cytidine deaminase-like"/>
    <property type="match status" value="1"/>
</dbReference>
<comment type="function">
    <text evidence="18">Bifunctional enzyme that catalyzes the last two steps of purine biosynthesis. Acts as a transformylase that incorporates a formyl group to the AMP analog AICAR (5-amino-1-(5-phospho-beta-D-ribosyl)imidazole-4-carboxamide) to produce the intermediate formyl-AICAR (FAICAR). Can use both 10-formyldihydrofolate and 10-formyltetrahydrofolate as the formyl donor in this reaction. Also catalyzes the cyclization of FAICAR to inosine monophosphate (IMP). Promotes insulin receptor/INSR autophosphorylation and is involved in INSR internalization.</text>
</comment>
<dbReference type="NCBIfam" id="TIGR00355">
    <property type="entry name" value="purH"/>
    <property type="match status" value="1"/>
</dbReference>
<evidence type="ECO:0000256" key="12">
    <source>
        <dbReference type="ARBA" id="ARBA00022801"/>
    </source>
</evidence>
<evidence type="ECO:0000256" key="7">
    <source>
        <dbReference type="ARBA" id="ARBA00012712"/>
    </source>
</evidence>
<keyword evidence="11" id="KW-0658">Purine biosynthesis</keyword>
<evidence type="ECO:0000313" key="20">
    <source>
        <dbReference type="EMBL" id="OXU28656.1"/>
    </source>
</evidence>
<comment type="subunit">
    <text evidence="15">Homodimer. Associates with internalized INSR complexes on Golgi/endosomal membranes. Interacts with INSR; ATIC together with PRKAA2/AMPK2 and HACD3/PTPLAD1 is proposed to be part of a signaling network regulating INSR autophosphorylation and endocytosis.</text>
</comment>
<dbReference type="Gene3D" id="1.10.287.440">
    <property type="match status" value="1"/>
</dbReference>
<dbReference type="NCBIfam" id="NF005492">
    <property type="entry name" value="PRK07106.1"/>
    <property type="match status" value="1"/>
</dbReference>
<dbReference type="PROSITE" id="PS51855">
    <property type="entry name" value="MGS"/>
    <property type="match status" value="1"/>
</dbReference>
<dbReference type="CDD" id="cd01421">
    <property type="entry name" value="IMPCH"/>
    <property type="match status" value="1"/>
</dbReference>
<evidence type="ECO:0000256" key="8">
    <source>
        <dbReference type="ARBA" id="ARBA00017905"/>
    </source>
</evidence>
<dbReference type="FunFam" id="3.40.50.1380:FF:000003">
    <property type="entry name" value="Bifunctional purine biosynthesis protein"/>
    <property type="match status" value="1"/>
</dbReference>
<dbReference type="HAMAP" id="MF_00139">
    <property type="entry name" value="PurH"/>
    <property type="match status" value="1"/>
</dbReference>
<evidence type="ECO:0000256" key="9">
    <source>
        <dbReference type="ARBA" id="ARBA00022490"/>
    </source>
</evidence>
<feature type="domain" description="MGS-like" evidence="19">
    <location>
        <begin position="1"/>
        <end position="150"/>
    </location>
</feature>
<dbReference type="GO" id="GO:0004643">
    <property type="term" value="F:phosphoribosylaminoimidazolecarboxamide formyltransferase activity"/>
    <property type="evidence" value="ECO:0007669"/>
    <property type="project" value="UniProtKB-EC"/>
</dbReference>
<dbReference type="GO" id="GO:0006189">
    <property type="term" value="P:'de novo' IMP biosynthetic process"/>
    <property type="evidence" value="ECO:0007669"/>
    <property type="project" value="UniProtKB-UniPathway"/>
</dbReference>
<organism evidence="20 21">
    <name type="scientific">Trichomalopsis sarcophagae</name>
    <dbReference type="NCBI Taxonomy" id="543379"/>
    <lineage>
        <taxon>Eukaryota</taxon>
        <taxon>Metazoa</taxon>
        <taxon>Ecdysozoa</taxon>
        <taxon>Arthropoda</taxon>
        <taxon>Hexapoda</taxon>
        <taxon>Insecta</taxon>
        <taxon>Pterygota</taxon>
        <taxon>Neoptera</taxon>
        <taxon>Endopterygota</taxon>
        <taxon>Hymenoptera</taxon>
        <taxon>Apocrita</taxon>
        <taxon>Proctotrupomorpha</taxon>
        <taxon>Chalcidoidea</taxon>
        <taxon>Pteromalidae</taxon>
        <taxon>Pteromalinae</taxon>
        <taxon>Trichomalopsis</taxon>
    </lineage>
</organism>
<dbReference type="InterPro" id="IPR002695">
    <property type="entry name" value="PurH-like"/>
</dbReference>
<keyword evidence="21" id="KW-1185">Reference proteome</keyword>
<dbReference type="OrthoDB" id="6017153at2759"/>
<evidence type="ECO:0000256" key="15">
    <source>
        <dbReference type="ARBA" id="ARBA00046691"/>
    </source>
</evidence>
<name>A0A232FCX1_9HYME</name>
<dbReference type="InterPro" id="IPR024050">
    <property type="entry name" value="AICAR_Tfase_insert_dom_sf"/>
</dbReference>
<dbReference type="SMART" id="SM00851">
    <property type="entry name" value="MGS"/>
    <property type="match status" value="1"/>
</dbReference>
<evidence type="ECO:0000256" key="10">
    <source>
        <dbReference type="ARBA" id="ARBA00022679"/>
    </source>
</evidence>
<dbReference type="PIRSF" id="PIRSF000414">
    <property type="entry name" value="AICARFT_IMPCHas"/>
    <property type="match status" value="1"/>
</dbReference>
<evidence type="ECO:0000256" key="5">
    <source>
        <dbReference type="ARBA" id="ARBA00007667"/>
    </source>
</evidence>
<dbReference type="InterPro" id="IPR016193">
    <property type="entry name" value="Cytidine_deaminase-like"/>
</dbReference>
<dbReference type="EC" id="3.5.4.10" evidence="7"/>
<proteinExistence type="inferred from homology"/>
<dbReference type="UniPathway" id="UPA00074">
    <property type="reaction ID" value="UER00133"/>
</dbReference>
<dbReference type="Pfam" id="PF02142">
    <property type="entry name" value="MGS"/>
    <property type="match status" value="1"/>
</dbReference>
<dbReference type="InterPro" id="IPR036914">
    <property type="entry name" value="MGS-like_dom_sf"/>
</dbReference>
<evidence type="ECO:0000256" key="4">
    <source>
        <dbReference type="ARBA" id="ARBA00004954"/>
    </source>
</evidence>
<evidence type="ECO:0000313" key="21">
    <source>
        <dbReference type="Proteomes" id="UP000215335"/>
    </source>
</evidence>
<evidence type="ECO:0000256" key="18">
    <source>
        <dbReference type="ARBA" id="ARBA00053070"/>
    </source>
</evidence>
<evidence type="ECO:0000256" key="13">
    <source>
        <dbReference type="ARBA" id="ARBA00023268"/>
    </source>
</evidence>
<dbReference type="GO" id="GO:0003937">
    <property type="term" value="F:IMP cyclohydrolase activity"/>
    <property type="evidence" value="ECO:0007669"/>
    <property type="project" value="UniProtKB-EC"/>
</dbReference>
<dbReference type="InterPro" id="IPR011607">
    <property type="entry name" value="MGS-like_dom"/>
</dbReference>
<evidence type="ECO:0000256" key="11">
    <source>
        <dbReference type="ARBA" id="ARBA00022755"/>
    </source>
</evidence>
<evidence type="ECO:0000256" key="1">
    <source>
        <dbReference type="ARBA" id="ARBA00000945"/>
    </source>
</evidence>
<gene>
    <name evidence="20" type="ORF">TSAR_004825</name>
</gene>
<protein>
    <recommendedName>
        <fullName evidence="8">Bifunctional purine biosynthesis protein ATIC</fullName>
        <ecNumber evidence="6">2.1.2.3</ecNumber>
        <ecNumber evidence="7">3.5.4.10</ecNumber>
    </recommendedName>
    <alternativeName>
        <fullName evidence="14">AICAR transformylase/inosine monophosphate cyclohydrolase</fullName>
    </alternativeName>
</protein>
<dbReference type="SUPFAM" id="SSF52335">
    <property type="entry name" value="Methylglyoxal synthase-like"/>
    <property type="match status" value="1"/>
</dbReference>
<comment type="pathway">
    <text evidence="4">Purine metabolism; IMP biosynthesis via de novo pathway; 5-formamido-1-(5-phospho-D-ribosyl)imidazole-4-carboxamide from 5-amino-1-(5-phospho-D-ribosyl)imidazole-4-carboxamide (10-formyl THF route): step 1/1.</text>
</comment>
<dbReference type="SMART" id="SM00798">
    <property type="entry name" value="AICARFT_IMPCHas"/>
    <property type="match status" value="1"/>
</dbReference>
<reference evidence="20 21" key="1">
    <citation type="journal article" date="2017" name="Curr. Biol.">
        <title>The Evolution of Venom by Co-option of Single-Copy Genes.</title>
        <authorList>
            <person name="Martinson E.O."/>
            <person name="Mrinalini"/>
            <person name="Kelkar Y.D."/>
            <person name="Chang C.H."/>
            <person name="Werren J.H."/>
        </authorList>
    </citation>
    <scope>NUCLEOTIDE SEQUENCE [LARGE SCALE GENOMIC DNA]</scope>
    <source>
        <strain evidence="20 21">Alberta</strain>
        <tissue evidence="20">Whole body</tissue>
    </source>
</reference>
<evidence type="ECO:0000259" key="19">
    <source>
        <dbReference type="PROSITE" id="PS51855"/>
    </source>
</evidence>
<evidence type="ECO:0000256" key="3">
    <source>
        <dbReference type="ARBA" id="ARBA00004844"/>
    </source>
</evidence>
<dbReference type="GO" id="GO:0005829">
    <property type="term" value="C:cytosol"/>
    <property type="evidence" value="ECO:0007669"/>
    <property type="project" value="UniProtKB-SubCell"/>
</dbReference>
<keyword evidence="9" id="KW-0963">Cytoplasm</keyword>
<dbReference type="Gene3D" id="3.40.140.20">
    <property type="match status" value="2"/>
</dbReference>
<dbReference type="Pfam" id="PF01808">
    <property type="entry name" value="AICARFT_IMPCHas"/>
    <property type="match status" value="1"/>
</dbReference>